<sequence>MNTLLDQPAIYLTNLGKYNEGDLIGKWINVPCTLEKFNETLKEIGVDGIRYEEYFLTDWENIEGIGEYSNIDEVNSIVKATLKIQKISEKTMNQYTFYNDEAFIKESLSNYFRERLEDDDSEDEEILEEMNNIKIYTDFTDPTLSPLKQFGYYLLEELNFLHYEFLDDDVQYYIDAEQFARDQIHGDNIIAIRQNEKYGYISVIIANI</sequence>
<comment type="caution">
    <text evidence="1">The sequence shown here is derived from an EMBL/GenBank/DDBJ whole genome shotgun (WGS) entry which is preliminary data.</text>
</comment>
<proteinExistence type="predicted"/>
<dbReference type="InterPro" id="IPR009899">
    <property type="entry name" value="ArdA"/>
</dbReference>
<dbReference type="RefSeq" id="WP_277595864.1">
    <property type="nucleotide sequence ID" value="NZ_JAMBPX010000011.1"/>
</dbReference>
<accession>A0A9X4LB94</accession>
<organism evidence="1 2">
    <name type="scientific">Staphylococcus equorum</name>
    <dbReference type="NCBI Taxonomy" id="246432"/>
    <lineage>
        <taxon>Bacteria</taxon>
        <taxon>Bacillati</taxon>
        <taxon>Bacillota</taxon>
        <taxon>Bacilli</taxon>
        <taxon>Bacillales</taxon>
        <taxon>Staphylococcaceae</taxon>
        <taxon>Staphylococcus</taxon>
    </lineage>
</organism>
<dbReference type="Proteomes" id="UP001152302">
    <property type="component" value="Unassembled WGS sequence"/>
</dbReference>
<dbReference type="Gene3D" id="3.10.20.480">
    <property type="entry name" value="Antirestriction protein ArdA, domain 1"/>
    <property type="match status" value="1"/>
</dbReference>
<name>A0A9X4LB94_9STAP</name>
<dbReference type="EMBL" id="JAMBPX010000011">
    <property type="protein sequence ID" value="MDG0860345.1"/>
    <property type="molecule type" value="Genomic_DNA"/>
</dbReference>
<evidence type="ECO:0000313" key="2">
    <source>
        <dbReference type="Proteomes" id="UP001152302"/>
    </source>
</evidence>
<dbReference type="InterPro" id="IPR041895">
    <property type="entry name" value="ArdA_dom1"/>
</dbReference>
<dbReference type="Pfam" id="PF07275">
    <property type="entry name" value="ArdA"/>
    <property type="match status" value="1"/>
</dbReference>
<gene>
    <name evidence="1" type="ORF">M4L21_13510</name>
</gene>
<reference evidence="1" key="1">
    <citation type="submission" date="2022-05" db="EMBL/GenBank/DDBJ databases">
        <title>Comparative genomics of Staphylococcus equorum isolates.</title>
        <authorList>
            <person name="Luelf R.H."/>
        </authorList>
    </citation>
    <scope>NUCLEOTIDE SEQUENCE</scope>
    <source>
        <strain evidence="1">TMW 2.2343</strain>
    </source>
</reference>
<protein>
    <submittedName>
        <fullName evidence="1">Antirestriction protein ArdA</fullName>
    </submittedName>
</protein>
<evidence type="ECO:0000313" key="1">
    <source>
        <dbReference type="EMBL" id="MDG0860345.1"/>
    </source>
</evidence>
<dbReference type="AlphaFoldDB" id="A0A9X4LB94"/>